<feature type="repeat" description="TPR" evidence="21">
    <location>
        <begin position="71"/>
        <end position="104"/>
    </location>
</feature>
<evidence type="ECO:0000256" key="9">
    <source>
        <dbReference type="ARBA" id="ARBA00022475"/>
    </source>
</evidence>
<dbReference type="EMBL" id="QBIY01012743">
    <property type="protein sequence ID" value="RXN17501.1"/>
    <property type="molecule type" value="Genomic_DNA"/>
</dbReference>
<evidence type="ECO:0000256" key="7">
    <source>
        <dbReference type="ARBA" id="ARBA00014314"/>
    </source>
</evidence>
<comment type="similarity">
    <text evidence="5">Belongs to the claudin family.</text>
</comment>
<dbReference type="STRING" id="84645.A0A498LJH9"/>
<dbReference type="FunFam" id="1.25.40.10:FF:000147">
    <property type="entry name" value="Mitochondrial fission 1 protein"/>
    <property type="match status" value="1"/>
</dbReference>
<keyword evidence="14 22" id="KW-1133">Transmembrane helix</keyword>
<comment type="subunit">
    <text evidence="19">Interacts with DNM1L/DLP1 through the TPR region; may form part of a larger protein complex at the endoplasmic reticulum-mitochondrial interface during mitochondrial fission. Interacts with MARCHF5. Interacts with MIEF1. Interacts with PEX11A, PEX11B and PEX11G.</text>
</comment>
<evidence type="ECO:0000256" key="12">
    <source>
        <dbReference type="ARBA" id="ARBA00022787"/>
    </source>
</evidence>
<keyword evidence="9" id="KW-1003">Cell membrane</keyword>
<protein>
    <recommendedName>
        <fullName evidence="7">Mitochondrial fission 1 protein</fullName>
    </recommendedName>
    <alternativeName>
        <fullName evidence="20">FIS1 homolog</fullName>
    </alternativeName>
</protein>
<dbReference type="EMBL" id="QBIY01013357">
    <property type="protein sequence ID" value="RXN06814.1"/>
    <property type="molecule type" value="Genomic_DNA"/>
</dbReference>
<evidence type="ECO:0000256" key="15">
    <source>
        <dbReference type="ARBA" id="ARBA00023128"/>
    </source>
</evidence>
<evidence type="ECO:0000256" key="3">
    <source>
        <dbReference type="ARBA" id="ARBA00004572"/>
    </source>
</evidence>
<organism evidence="23 25">
    <name type="scientific">Labeo rohita</name>
    <name type="common">Indian major carp</name>
    <name type="synonym">Cyprinus rohita</name>
    <dbReference type="NCBI Taxonomy" id="84645"/>
    <lineage>
        <taxon>Eukaryota</taxon>
        <taxon>Metazoa</taxon>
        <taxon>Chordata</taxon>
        <taxon>Craniata</taxon>
        <taxon>Vertebrata</taxon>
        <taxon>Euteleostomi</taxon>
        <taxon>Actinopterygii</taxon>
        <taxon>Neopterygii</taxon>
        <taxon>Teleostei</taxon>
        <taxon>Ostariophysi</taxon>
        <taxon>Cypriniformes</taxon>
        <taxon>Cyprinidae</taxon>
        <taxon>Labeoninae</taxon>
        <taxon>Labeonini</taxon>
        <taxon>Labeo</taxon>
    </lineage>
</organism>
<keyword evidence="25" id="KW-1185">Reference proteome</keyword>
<keyword evidence="15" id="KW-0496">Mitochondrion</keyword>
<evidence type="ECO:0007829" key="26">
    <source>
        <dbReference type="PeptideAtlas" id="A0A498LJH9"/>
    </source>
</evidence>
<evidence type="ECO:0000256" key="10">
    <source>
        <dbReference type="ARBA" id="ARBA00022692"/>
    </source>
</evidence>
<dbReference type="GO" id="GO:0007005">
    <property type="term" value="P:mitochondrion organization"/>
    <property type="evidence" value="ECO:0007669"/>
    <property type="project" value="UniProtKB-ARBA"/>
</dbReference>
<sequence length="281" mass="31372">MEAVVGEVVAPEDLEKFEKKYKAELSKGSVSKDTQFEYAWCLIRSKHPEDIKKGIVLLDELVHKGTKDDQRDYLFYLGVANYKLKEYERALKYIKTLLRNEPGNSQAEELEKLIDKAMKKGYIQACRALMITSIVLGTFGLAATLVGMQCSKIGGENYIMKGRIAGAGGVFFILQGLCTMIAASWYAFNITREFFDPLYPGIKYEIGEGLYIGWSSATMALCGGSCLLCSCGIRSSGEEKRKSHLQNFRSYSYQPQSRHMVQTVSATSNVPSSQYGLNAYV</sequence>
<dbReference type="Gene3D" id="1.20.140.150">
    <property type="match status" value="1"/>
</dbReference>
<evidence type="ECO:0000256" key="5">
    <source>
        <dbReference type="ARBA" id="ARBA00008295"/>
    </source>
</evidence>
<comment type="subcellular location">
    <subcellularLocation>
        <location evidence="1">Cell junction</location>
        <location evidence="1">Tight junction</location>
    </subcellularLocation>
    <subcellularLocation>
        <location evidence="4">Cell membrane</location>
        <topology evidence="4">Multi-pass membrane protein</topology>
    </subcellularLocation>
    <subcellularLocation>
        <location evidence="3">Mitochondrion outer membrane</location>
        <topology evidence="3">Single-pass membrane protein</topology>
    </subcellularLocation>
    <subcellularLocation>
        <location evidence="2">Peroxisome membrane</location>
        <topology evidence="2">Single-pass membrane protein</topology>
    </subcellularLocation>
</comment>
<keyword evidence="10 22" id="KW-0812">Transmembrane</keyword>
<evidence type="ECO:0000256" key="21">
    <source>
        <dbReference type="PROSITE-ProRule" id="PRU00339"/>
    </source>
</evidence>
<dbReference type="GO" id="GO:0005741">
    <property type="term" value="C:mitochondrial outer membrane"/>
    <property type="evidence" value="ECO:0007669"/>
    <property type="project" value="UniProtKB-SubCell"/>
</dbReference>
<dbReference type="PANTHER" id="PTHR12002">
    <property type="entry name" value="CLAUDIN"/>
    <property type="match status" value="1"/>
</dbReference>
<evidence type="ECO:0000256" key="19">
    <source>
        <dbReference type="ARBA" id="ARBA00064597"/>
    </source>
</evidence>
<evidence type="ECO:0000256" key="17">
    <source>
        <dbReference type="ARBA" id="ARBA00023140"/>
    </source>
</evidence>
<dbReference type="GO" id="GO:0005778">
    <property type="term" value="C:peroxisomal membrane"/>
    <property type="evidence" value="ECO:0007669"/>
    <property type="project" value="UniProtKB-SubCell"/>
</dbReference>
<evidence type="ECO:0000256" key="2">
    <source>
        <dbReference type="ARBA" id="ARBA00004549"/>
    </source>
</evidence>
<dbReference type="InterPro" id="IPR006187">
    <property type="entry name" value="Claudin"/>
</dbReference>
<reference evidence="23 25" key="1">
    <citation type="submission" date="2018-03" db="EMBL/GenBank/DDBJ databases">
        <title>Draft genome sequence of Rohu Carp (Labeo rohita).</title>
        <authorList>
            <person name="Das P."/>
            <person name="Kushwaha B."/>
            <person name="Joshi C.G."/>
            <person name="Kumar D."/>
            <person name="Nagpure N.S."/>
            <person name="Sahoo L."/>
            <person name="Das S.P."/>
            <person name="Bit A."/>
            <person name="Patnaik S."/>
            <person name="Meher P.K."/>
            <person name="Jayasankar P."/>
            <person name="Koringa P.G."/>
            <person name="Patel N.V."/>
            <person name="Hinsu A.T."/>
            <person name="Kumar R."/>
            <person name="Pandey M."/>
            <person name="Agarwal S."/>
            <person name="Srivastava S."/>
            <person name="Singh M."/>
            <person name="Iquebal M.A."/>
            <person name="Jaiswal S."/>
            <person name="Angadi U.B."/>
            <person name="Kumar N."/>
            <person name="Raza M."/>
            <person name="Shah T.M."/>
            <person name="Rai A."/>
            <person name="Jena J.K."/>
        </authorList>
    </citation>
    <scope>NUCLEOTIDE SEQUENCE [LARGE SCALE GENOMIC DNA]</scope>
    <source>
        <strain evidence="23">DASCIFA01</strain>
        <tissue evidence="23">Testis</tissue>
    </source>
</reference>
<keyword evidence="12" id="KW-1000">Mitochondrion outer membrane</keyword>
<evidence type="ECO:0000313" key="23">
    <source>
        <dbReference type="EMBL" id="RXN06814.1"/>
    </source>
</evidence>
<comment type="similarity">
    <text evidence="6">Belongs to the FIS1 family.</text>
</comment>
<dbReference type="InterPro" id="IPR011990">
    <property type="entry name" value="TPR-like_helical_dom_sf"/>
</dbReference>
<dbReference type="PRINTS" id="PR01077">
    <property type="entry name" value="CLAUDIN"/>
</dbReference>
<evidence type="ECO:0000256" key="4">
    <source>
        <dbReference type="ARBA" id="ARBA00004651"/>
    </source>
</evidence>
<keyword evidence="8" id="KW-0796">Tight junction</keyword>
<evidence type="ECO:0000256" key="8">
    <source>
        <dbReference type="ARBA" id="ARBA00022427"/>
    </source>
</evidence>
<dbReference type="GO" id="GO:0005198">
    <property type="term" value="F:structural molecule activity"/>
    <property type="evidence" value="ECO:0007669"/>
    <property type="project" value="InterPro"/>
</dbReference>
<feature type="transmembrane region" description="Helical" evidence="22">
    <location>
        <begin position="211"/>
        <end position="233"/>
    </location>
</feature>
<dbReference type="Proteomes" id="UP000290572">
    <property type="component" value="Unassembled WGS sequence"/>
</dbReference>
<dbReference type="SUPFAM" id="SSF48452">
    <property type="entry name" value="TPR-like"/>
    <property type="match status" value="1"/>
</dbReference>
<evidence type="ECO:0000256" key="6">
    <source>
        <dbReference type="ARBA" id="ARBA00008937"/>
    </source>
</evidence>
<keyword evidence="16 22" id="KW-0472">Membrane</keyword>
<evidence type="ECO:0000256" key="18">
    <source>
        <dbReference type="ARBA" id="ARBA00054909"/>
    </source>
</evidence>
<dbReference type="GO" id="GO:0005923">
    <property type="term" value="C:bicellular tight junction"/>
    <property type="evidence" value="ECO:0007669"/>
    <property type="project" value="UniProtKB-SubCell"/>
</dbReference>
<dbReference type="InterPro" id="IPR033745">
    <property type="entry name" value="Fis1_cytosol"/>
</dbReference>
<evidence type="ECO:0000256" key="22">
    <source>
        <dbReference type="SAM" id="Phobius"/>
    </source>
</evidence>
<comment type="caution">
    <text evidence="23">The sequence shown here is derived from an EMBL/GenBank/DDBJ whole genome shotgun (WGS) entry which is preliminary data.</text>
</comment>
<dbReference type="InterPro" id="IPR028058">
    <property type="entry name" value="Fis1_TPR_N"/>
</dbReference>
<dbReference type="AlphaFoldDB" id="A0A498LJH9"/>
<evidence type="ECO:0000256" key="1">
    <source>
        <dbReference type="ARBA" id="ARBA00004435"/>
    </source>
</evidence>
<keyword evidence="11" id="KW-0053">Apoptosis</keyword>
<name>A0A498LJH9_LABRO</name>
<evidence type="ECO:0000256" key="20">
    <source>
        <dbReference type="ARBA" id="ARBA00078586"/>
    </source>
</evidence>
<keyword evidence="21" id="KW-0802">TPR repeat</keyword>
<dbReference type="GO" id="GO:0006915">
    <property type="term" value="P:apoptotic process"/>
    <property type="evidence" value="ECO:0007669"/>
    <property type="project" value="UniProtKB-KW"/>
</dbReference>
<keyword evidence="26" id="KW-1267">Proteomics identification</keyword>
<proteinExistence type="evidence at protein level"/>
<dbReference type="PROSITE" id="PS50005">
    <property type="entry name" value="TPR"/>
    <property type="match status" value="1"/>
</dbReference>
<dbReference type="Gene3D" id="1.25.40.10">
    <property type="entry name" value="Tetratricopeptide repeat domain"/>
    <property type="match status" value="1"/>
</dbReference>
<keyword evidence="17" id="KW-0576">Peroxisome</keyword>
<gene>
    <name evidence="23" type="ORF">ROHU_012095</name>
    <name evidence="24" type="ORF">ROHU_026781</name>
</gene>
<evidence type="ECO:0000256" key="11">
    <source>
        <dbReference type="ARBA" id="ARBA00022703"/>
    </source>
</evidence>
<feature type="transmembrane region" description="Helical" evidence="22">
    <location>
        <begin position="169"/>
        <end position="191"/>
    </location>
</feature>
<evidence type="ECO:0000313" key="25">
    <source>
        <dbReference type="Proteomes" id="UP000290572"/>
    </source>
</evidence>
<accession>A0A498LJH9</accession>
<dbReference type="Pfam" id="PF14853">
    <property type="entry name" value="Fis1_TPR_C"/>
    <property type="match status" value="1"/>
</dbReference>
<comment type="function">
    <text evidence="18">Involved in the fragmentation of the mitochondrial network and its perinuclear clustering. Plays a minor role in the recruitment and association of the fission mediator dynamin-related protein 1 (DNM1L) to the mitochondrial surface and mitochondrial fission. May not be essential for the assembly of functional fission complexes and the subsequent membrane scission event. Also mediates peroxisomal fission. May act when the products of fission are directed toward mitochondrial homeostasis, mitophagy, or apoptosis. Can induce cytochrome c release from the mitochondrion to the cytosol, ultimately leading to apoptosis.</text>
</comment>
<evidence type="ECO:0000256" key="14">
    <source>
        <dbReference type="ARBA" id="ARBA00022989"/>
    </source>
</evidence>
<evidence type="ECO:0000256" key="16">
    <source>
        <dbReference type="ARBA" id="ARBA00023136"/>
    </source>
</evidence>
<feature type="transmembrane region" description="Helical" evidence="22">
    <location>
        <begin position="128"/>
        <end position="148"/>
    </location>
</feature>
<dbReference type="InterPro" id="IPR019734">
    <property type="entry name" value="TPR_rpt"/>
</dbReference>
<evidence type="ECO:0000313" key="24">
    <source>
        <dbReference type="EMBL" id="RXN17501.1"/>
    </source>
</evidence>
<evidence type="ECO:0000256" key="13">
    <source>
        <dbReference type="ARBA" id="ARBA00022949"/>
    </source>
</evidence>
<dbReference type="Pfam" id="PF14852">
    <property type="entry name" value="Fis1_TPR_N"/>
    <property type="match status" value="1"/>
</dbReference>
<dbReference type="CDD" id="cd12212">
    <property type="entry name" value="Fis1"/>
    <property type="match status" value="1"/>
</dbReference>
<keyword evidence="13" id="KW-0965">Cell junction</keyword>
<dbReference type="GO" id="GO:0005886">
    <property type="term" value="C:plasma membrane"/>
    <property type="evidence" value="ECO:0007669"/>
    <property type="project" value="UniProtKB-SubCell"/>
</dbReference>
<dbReference type="InterPro" id="IPR028061">
    <property type="entry name" value="Fis1_TPR_C"/>
</dbReference>